<dbReference type="EMBL" id="JTDE01000570">
    <property type="protein sequence ID" value="KAF7260896.1"/>
    <property type="molecule type" value="Genomic_DNA"/>
</dbReference>
<proteinExistence type="predicted"/>
<dbReference type="OrthoDB" id="6250593at2759"/>
<name>A0A8S9Z5U8_9TREM</name>
<organism evidence="1 2">
    <name type="scientific">Paragonimus skrjabini miyazakii</name>
    <dbReference type="NCBI Taxonomy" id="59628"/>
    <lineage>
        <taxon>Eukaryota</taxon>
        <taxon>Metazoa</taxon>
        <taxon>Spiralia</taxon>
        <taxon>Lophotrochozoa</taxon>
        <taxon>Platyhelminthes</taxon>
        <taxon>Trematoda</taxon>
        <taxon>Digenea</taxon>
        <taxon>Plagiorchiida</taxon>
        <taxon>Troglotremata</taxon>
        <taxon>Troglotrematidae</taxon>
        <taxon>Paragonimus</taxon>
    </lineage>
</organism>
<dbReference type="Proteomes" id="UP000822476">
    <property type="component" value="Unassembled WGS sequence"/>
</dbReference>
<evidence type="ECO:0000313" key="2">
    <source>
        <dbReference type="Proteomes" id="UP000822476"/>
    </source>
</evidence>
<keyword evidence="2" id="KW-1185">Reference proteome</keyword>
<sequence>SEEDCILKCRERIVEPLRCIVQHRLRQVTRLDVFRRGIEELLEDACDMTAKDFENLVRENTEDFGRYVNTYVDLSLHLILYTEGIITDKLVQGDLQLKCNNLKRQHAELSSFIQQNRDVLKTLENMERDANGNKQNVEENCKLLDDICRKNDEIRRAGILLSGVEVQKGAPVDNVRQALISVAIWNLSMFSECCTSEFKRLEMNPYLSDPVGQWGDLLSLLELLICPRGIHAPIDYILGVYLTRVLRVSVAVCWELCHPYGGLCSDRSHTGDSI</sequence>
<reference evidence="1" key="1">
    <citation type="submission" date="2019-07" db="EMBL/GenBank/DDBJ databases">
        <title>Annotation for the trematode Paragonimus miyazaki's.</title>
        <authorList>
            <person name="Choi Y.-J."/>
        </authorList>
    </citation>
    <scope>NUCLEOTIDE SEQUENCE</scope>
    <source>
        <strain evidence="1">Japan</strain>
    </source>
</reference>
<comment type="caution">
    <text evidence="1">The sequence shown here is derived from an EMBL/GenBank/DDBJ whole genome shotgun (WGS) entry which is preliminary data.</text>
</comment>
<dbReference type="AlphaFoldDB" id="A0A8S9Z5U8"/>
<accession>A0A8S9Z5U8</accession>
<feature type="non-terminal residue" evidence="1">
    <location>
        <position position="1"/>
    </location>
</feature>
<gene>
    <name evidence="1" type="ORF">EG68_01983</name>
</gene>
<evidence type="ECO:0000313" key="1">
    <source>
        <dbReference type="EMBL" id="KAF7260896.1"/>
    </source>
</evidence>
<protein>
    <submittedName>
        <fullName evidence="1">Uncharacterized protein</fullName>
    </submittedName>
</protein>